<proteinExistence type="predicted"/>
<dbReference type="EMBL" id="OZ034822">
    <property type="protein sequence ID" value="CAL1412392.1"/>
    <property type="molecule type" value="Genomic_DNA"/>
</dbReference>
<feature type="region of interest" description="Disordered" evidence="1">
    <location>
        <begin position="30"/>
        <end position="95"/>
    </location>
</feature>
<feature type="compositionally biased region" description="Basic and acidic residues" evidence="1">
    <location>
        <begin position="34"/>
        <end position="53"/>
    </location>
</feature>
<evidence type="ECO:0000313" key="2">
    <source>
        <dbReference type="EMBL" id="CAL1412392.1"/>
    </source>
</evidence>
<evidence type="ECO:0000313" key="3">
    <source>
        <dbReference type="Proteomes" id="UP001497516"/>
    </source>
</evidence>
<gene>
    <name evidence="2" type="ORF">LTRI10_LOCUS51691</name>
</gene>
<dbReference type="Proteomes" id="UP001497516">
    <property type="component" value="Chromosome 9"/>
</dbReference>
<accession>A0AAV2GPZ8</accession>
<name>A0AAV2GPZ8_9ROSI</name>
<reference evidence="2 3" key="1">
    <citation type="submission" date="2024-04" db="EMBL/GenBank/DDBJ databases">
        <authorList>
            <person name="Fracassetti M."/>
        </authorList>
    </citation>
    <scope>NUCLEOTIDE SEQUENCE [LARGE SCALE GENOMIC DNA]</scope>
</reference>
<organism evidence="2 3">
    <name type="scientific">Linum trigynum</name>
    <dbReference type="NCBI Taxonomy" id="586398"/>
    <lineage>
        <taxon>Eukaryota</taxon>
        <taxon>Viridiplantae</taxon>
        <taxon>Streptophyta</taxon>
        <taxon>Embryophyta</taxon>
        <taxon>Tracheophyta</taxon>
        <taxon>Spermatophyta</taxon>
        <taxon>Magnoliopsida</taxon>
        <taxon>eudicotyledons</taxon>
        <taxon>Gunneridae</taxon>
        <taxon>Pentapetalae</taxon>
        <taxon>rosids</taxon>
        <taxon>fabids</taxon>
        <taxon>Malpighiales</taxon>
        <taxon>Linaceae</taxon>
        <taxon>Linum</taxon>
    </lineage>
</organism>
<keyword evidence="3" id="KW-1185">Reference proteome</keyword>
<evidence type="ECO:0000256" key="1">
    <source>
        <dbReference type="SAM" id="MobiDB-lite"/>
    </source>
</evidence>
<protein>
    <submittedName>
        <fullName evidence="2">Uncharacterized protein</fullName>
    </submittedName>
</protein>
<feature type="compositionally biased region" description="Basic and acidic residues" evidence="1">
    <location>
        <begin position="85"/>
        <end position="95"/>
    </location>
</feature>
<dbReference type="AlphaFoldDB" id="A0AAV2GPZ8"/>
<sequence length="95" mass="11076">MFSRAGKVQCFFNRLRDAQLLLRVGKSRRLSASGEHRRFDSPKQPPLDREPIRLLRRSTHISPARHPHKLGPPLRNEFVLSPLRSSDEAKLKERK</sequence>
<feature type="compositionally biased region" description="Basic residues" evidence="1">
    <location>
        <begin position="54"/>
        <end position="69"/>
    </location>
</feature>